<keyword evidence="1" id="KW-0121">Carboxypeptidase</keyword>
<proteinExistence type="predicted"/>
<keyword evidence="5" id="KW-0325">Glycoprotein</keyword>
<keyword evidence="3" id="KW-0732">Signal</keyword>
<evidence type="ECO:0000256" key="5">
    <source>
        <dbReference type="ARBA" id="ARBA00023180"/>
    </source>
</evidence>
<evidence type="ECO:0000256" key="6">
    <source>
        <dbReference type="SAM" id="Phobius"/>
    </source>
</evidence>
<protein>
    <recommendedName>
        <fullName evidence="7">EF-hand domain-containing protein</fullName>
    </recommendedName>
</protein>
<gene>
    <name evidence="8" type="ORF">B5P45_21655</name>
</gene>
<sequence length="713" mass="79767">MRPDDCNHRQFFRYSISTDLYCEAFSSCFFACAGFCWRFSLHRVADRIRRRIMPPARLKLCLNGPGHRRRAPIGIPSFWSDPDYGPEGNFGPRDFTETPTSNVHTIYLNGNAIQFAVTAGHLKAEGSRYPSASSHGKAAIFYTAYTRDELPKGTRPVTFIFNGGPGGASAVLDLNFLGPKRIDWNAPQSATLPLVDNPNTLLEKTDLVFVDPVGTGYSKAVYPSRNDEFWSVDEDASVLTDFIIRYINANHRQESPKYMYGVSYGGIRAPVIGRMLLESGTAKYADKKNSKNVLTGLILNSPMLDYEADCLSSYVSCGGSVPTYAMVADYHKKSTERSGRPIETFLADVRPFVLKYNDNYKSSFSGVDQRAPDRSKWEAFLKQPEAPPFLNRLYQLTGIGKIYEPGDNASNNPWIAEPNMDSFEFGWFFEAGKDRKLLLADGRETIAFDDTDFAIDRESYFSPLAQRYQEQFIGYYSNLRYMRSNGEIIGKWDFWSHHPDDLVNPGRFVSSVPDLSESISLKPDLKILVQHGYYDLNTPFHQSELVLAALPEAMKVPVKLYEAGHGIGPEDGPKDKLFLYTRVRNDLNAFYDQPAGMLTAMWSPSRGAEPPSKRSKQGAVPLTRESVSAAVDARIRALFDRAADPAIQLVTLSSAEKSGVGYFIGQFADMDRDSDGALSFKEVKGFFDAQSPIAKPESKAQQGIEKQEIQIIE</sequence>
<evidence type="ECO:0000313" key="8">
    <source>
        <dbReference type="EMBL" id="PIO43031.1"/>
    </source>
</evidence>
<keyword evidence="9" id="KW-1185">Reference proteome</keyword>
<feature type="transmembrane region" description="Helical" evidence="6">
    <location>
        <begin position="20"/>
        <end position="40"/>
    </location>
</feature>
<accession>A0A2N9VU63</accession>
<dbReference type="GO" id="GO:0004185">
    <property type="term" value="F:serine-type carboxypeptidase activity"/>
    <property type="evidence" value="ECO:0007669"/>
    <property type="project" value="InterPro"/>
</dbReference>
<dbReference type="PANTHER" id="PTHR11802:SF3">
    <property type="entry name" value="RETINOID-INDUCIBLE SERINE CARBOXYPEPTIDASE"/>
    <property type="match status" value="1"/>
</dbReference>
<keyword evidence="2" id="KW-0645">Protease</keyword>
<dbReference type="Pfam" id="PF00450">
    <property type="entry name" value="Peptidase_S10"/>
    <property type="match status" value="1"/>
</dbReference>
<name>A0A2N9VU63_9HYPH</name>
<evidence type="ECO:0000256" key="3">
    <source>
        <dbReference type="ARBA" id="ARBA00022729"/>
    </source>
</evidence>
<dbReference type="GO" id="GO:0005509">
    <property type="term" value="F:calcium ion binding"/>
    <property type="evidence" value="ECO:0007669"/>
    <property type="project" value="InterPro"/>
</dbReference>
<comment type="caution">
    <text evidence="8">The sequence shown here is derived from an EMBL/GenBank/DDBJ whole genome shotgun (WGS) entry which is preliminary data.</text>
</comment>
<evidence type="ECO:0000256" key="4">
    <source>
        <dbReference type="ARBA" id="ARBA00022801"/>
    </source>
</evidence>
<evidence type="ECO:0000256" key="2">
    <source>
        <dbReference type="ARBA" id="ARBA00022670"/>
    </source>
</evidence>
<keyword evidence="6" id="KW-0472">Membrane</keyword>
<keyword evidence="6" id="KW-1133">Transmembrane helix</keyword>
<keyword evidence="4" id="KW-0378">Hydrolase</keyword>
<evidence type="ECO:0000313" key="9">
    <source>
        <dbReference type="Proteomes" id="UP000232163"/>
    </source>
</evidence>
<dbReference type="PANTHER" id="PTHR11802">
    <property type="entry name" value="SERINE PROTEASE FAMILY S10 SERINE CARBOXYPEPTIDASE"/>
    <property type="match status" value="1"/>
</dbReference>
<dbReference type="Gene3D" id="3.40.50.1820">
    <property type="entry name" value="alpha/beta hydrolase"/>
    <property type="match status" value="1"/>
</dbReference>
<feature type="domain" description="EF-hand" evidence="7">
    <location>
        <begin position="667"/>
        <end position="693"/>
    </location>
</feature>
<keyword evidence="6" id="KW-0812">Transmembrane</keyword>
<evidence type="ECO:0000256" key="1">
    <source>
        <dbReference type="ARBA" id="ARBA00022645"/>
    </source>
</evidence>
<organism evidence="8 9">
    <name type="scientific">Phyllobacterium zundukense</name>
    <dbReference type="NCBI Taxonomy" id="1867719"/>
    <lineage>
        <taxon>Bacteria</taxon>
        <taxon>Pseudomonadati</taxon>
        <taxon>Pseudomonadota</taxon>
        <taxon>Alphaproteobacteria</taxon>
        <taxon>Hyphomicrobiales</taxon>
        <taxon>Phyllobacteriaceae</taxon>
        <taxon>Phyllobacterium</taxon>
    </lineage>
</organism>
<dbReference type="InterPro" id="IPR018247">
    <property type="entry name" value="EF_Hand_1_Ca_BS"/>
</dbReference>
<dbReference type="InterPro" id="IPR001563">
    <property type="entry name" value="Peptidase_S10"/>
</dbReference>
<reference evidence="9" key="1">
    <citation type="journal article" date="2017" name="Int J Environ Stud">
        <title>Does the Miocene-Pliocene relict legume Oxytropis triphylla form nitrogen-fixing nodules with a combination of bacterial strains?</title>
        <authorList>
            <person name="Safronova V."/>
            <person name="Belimov A."/>
            <person name="Sazanova A."/>
            <person name="Kuznetsova I."/>
            <person name="Popova J."/>
            <person name="Andronov E."/>
            <person name="Verkhozina A."/>
            <person name="Tikhonovich I."/>
        </authorList>
    </citation>
    <scope>NUCLEOTIDE SEQUENCE [LARGE SCALE GENOMIC DNA]</scope>
    <source>
        <strain evidence="9">Tri-38</strain>
    </source>
</reference>
<dbReference type="GO" id="GO:0006508">
    <property type="term" value="P:proteolysis"/>
    <property type="evidence" value="ECO:0007669"/>
    <property type="project" value="UniProtKB-KW"/>
</dbReference>
<dbReference type="PROSITE" id="PS00018">
    <property type="entry name" value="EF_HAND_1"/>
    <property type="match status" value="1"/>
</dbReference>
<dbReference type="InterPro" id="IPR002048">
    <property type="entry name" value="EF_hand_dom"/>
</dbReference>
<dbReference type="EMBL" id="MZMT01000049">
    <property type="protein sequence ID" value="PIO43031.1"/>
    <property type="molecule type" value="Genomic_DNA"/>
</dbReference>
<dbReference type="SUPFAM" id="SSF53474">
    <property type="entry name" value="alpha/beta-Hydrolases"/>
    <property type="match status" value="1"/>
</dbReference>
<dbReference type="PROSITE" id="PS50222">
    <property type="entry name" value="EF_HAND_2"/>
    <property type="match status" value="1"/>
</dbReference>
<evidence type="ECO:0000259" key="7">
    <source>
        <dbReference type="PROSITE" id="PS50222"/>
    </source>
</evidence>
<dbReference type="AlphaFoldDB" id="A0A2N9VU63"/>
<dbReference type="Proteomes" id="UP000232163">
    <property type="component" value="Unassembled WGS sequence"/>
</dbReference>
<dbReference type="InterPro" id="IPR029058">
    <property type="entry name" value="AB_hydrolase_fold"/>
</dbReference>